<sequence>MPPRKSPSAIYIQMHQLANEKERLHQELAMLCDRQLQIMQRLGELDRGLAKLESDVAENTLNVDFFTDATPTVKAQKTRQVKTVRSSSGNPFDSMTIEY</sequence>
<evidence type="ECO:0008006" key="4">
    <source>
        <dbReference type="Google" id="ProtNLM"/>
    </source>
</evidence>
<name>A0AAW9Q6X4_9CYAN</name>
<accession>A0AAW9Q6X4</accession>
<reference evidence="2" key="1">
    <citation type="submission" date="2024-01" db="EMBL/GenBank/DDBJ databases">
        <title>Bank of Algae and Cyanobacteria of the Azores (BACA) strain genomes.</title>
        <authorList>
            <person name="Luz R."/>
            <person name="Cordeiro R."/>
            <person name="Fonseca A."/>
            <person name="Goncalves V."/>
        </authorList>
    </citation>
    <scope>NUCLEOTIDE SEQUENCE</scope>
    <source>
        <strain evidence="2">BACA0141</strain>
    </source>
</reference>
<evidence type="ECO:0000313" key="3">
    <source>
        <dbReference type="Proteomes" id="UP001333818"/>
    </source>
</evidence>
<protein>
    <recommendedName>
        <fullName evidence="4">Gas vesicle protein</fullName>
    </recommendedName>
</protein>
<proteinExistence type="predicted"/>
<comment type="caution">
    <text evidence="2">The sequence shown here is derived from an EMBL/GenBank/DDBJ whole genome shotgun (WGS) entry which is preliminary data.</text>
</comment>
<feature type="compositionally biased region" description="Polar residues" evidence="1">
    <location>
        <begin position="83"/>
        <end position="93"/>
    </location>
</feature>
<dbReference type="Proteomes" id="UP001333818">
    <property type="component" value="Unassembled WGS sequence"/>
</dbReference>
<organism evidence="2 3">
    <name type="scientific">Tumidithrix elongata BACA0141</name>
    <dbReference type="NCBI Taxonomy" id="2716417"/>
    <lineage>
        <taxon>Bacteria</taxon>
        <taxon>Bacillati</taxon>
        <taxon>Cyanobacteriota</taxon>
        <taxon>Cyanophyceae</taxon>
        <taxon>Pseudanabaenales</taxon>
        <taxon>Pseudanabaenaceae</taxon>
        <taxon>Tumidithrix</taxon>
        <taxon>Tumidithrix elongata</taxon>
    </lineage>
</organism>
<evidence type="ECO:0000256" key="1">
    <source>
        <dbReference type="SAM" id="MobiDB-lite"/>
    </source>
</evidence>
<dbReference type="RefSeq" id="WP_330485113.1">
    <property type="nucleotide sequence ID" value="NZ_JAZBJZ010000088.1"/>
</dbReference>
<gene>
    <name evidence="2" type="ORF">V2H45_18205</name>
</gene>
<keyword evidence="3" id="KW-1185">Reference proteome</keyword>
<evidence type="ECO:0000313" key="2">
    <source>
        <dbReference type="EMBL" id="MEE3718678.1"/>
    </source>
</evidence>
<dbReference type="AlphaFoldDB" id="A0AAW9Q6X4"/>
<feature type="region of interest" description="Disordered" evidence="1">
    <location>
        <begin position="80"/>
        <end position="99"/>
    </location>
</feature>
<dbReference type="EMBL" id="JAZBJZ010000088">
    <property type="protein sequence ID" value="MEE3718678.1"/>
    <property type="molecule type" value="Genomic_DNA"/>
</dbReference>